<keyword evidence="3" id="KW-0813">Transport</keyword>
<dbReference type="AlphaFoldDB" id="A0A223S8L4"/>
<dbReference type="InterPro" id="IPR052017">
    <property type="entry name" value="TSUP"/>
</dbReference>
<dbReference type="KEGG" id="ngv:CDO52_18085"/>
<comment type="subcellular location">
    <subcellularLocation>
        <location evidence="1 8">Cell membrane</location>
        <topology evidence="1 8">Multi-pass membrane protein</topology>
    </subcellularLocation>
</comment>
<evidence type="ECO:0000256" key="8">
    <source>
        <dbReference type="RuleBase" id="RU363041"/>
    </source>
</evidence>
<evidence type="ECO:0000256" key="5">
    <source>
        <dbReference type="ARBA" id="ARBA00022692"/>
    </source>
</evidence>
<feature type="transmembrane region" description="Helical" evidence="8">
    <location>
        <begin position="46"/>
        <end position="64"/>
    </location>
</feature>
<feature type="transmembrane region" description="Helical" evidence="8">
    <location>
        <begin position="192"/>
        <end position="210"/>
    </location>
</feature>
<evidence type="ECO:0000313" key="10">
    <source>
        <dbReference type="Proteomes" id="UP000215005"/>
    </source>
</evidence>
<reference evidence="9 10" key="1">
    <citation type="submission" date="2017-08" db="EMBL/GenBank/DDBJ databases">
        <title>The complete genome sequence of Nocardiopsis gilva YIM 90087.</title>
        <authorList>
            <person name="Yin M."/>
            <person name="Tang S."/>
        </authorList>
    </citation>
    <scope>NUCLEOTIDE SEQUENCE [LARGE SCALE GENOMIC DNA]</scope>
    <source>
        <strain evidence="9 10">YIM 90087</strain>
    </source>
</reference>
<evidence type="ECO:0000256" key="2">
    <source>
        <dbReference type="ARBA" id="ARBA00009142"/>
    </source>
</evidence>
<keyword evidence="5 8" id="KW-0812">Transmembrane</keyword>
<feature type="transmembrane region" description="Helical" evidence="8">
    <location>
        <begin position="126"/>
        <end position="151"/>
    </location>
</feature>
<evidence type="ECO:0000256" key="1">
    <source>
        <dbReference type="ARBA" id="ARBA00004651"/>
    </source>
</evidence>
<protein>
    <recommendedName>
        <fullName evidence="8">Probable membrane transporter protein</fullName>
    </recommendedName>
</protein>
<dbReference type="GO" id="GO:0005886">
    <property type="term" value="C:plasma membrane"/>
    <property type="evidence" value="ECO:0007669"/>
    <property type="project" value="UniProtKB-SubCell"/>
</dbReference>
<feature type="transmembrane region" description="Helical" evidence="8">
    <location>
        <begin position="71"/>
        <end position="90"/>
    </location>
</feature>
<evidence type="ECO:0000313" key="9">
    <source>
        <dbReference type="EMBL" id="ASU84456.1"/>
    </source>
</evidence>
<dbReference type="InterPro" id="IPR002781">
    <property type="entry name" value="TM_pro_TauE-like"/>
</dbReference>
<keyword evidence="4 8" id="KW-1003">Cell membrane</keyword>
<keyword evidence="10" id="KW-1185">Reference proteome</keyword>
<evidence type="ECO:0000256" key="3">
    <source>
        <dbReference type="ARBA" id="ARBA00022448"/>
    </source>
</evidence>
<dbReference type="PANTHER" id="PTHR30269">
    <property type="entry name" value="TRANSMEMBRANE PROTEIN YFCA"/>
    <property type="match status" value="1"/>
</dbReference>
<dbReference type="PANTHER" id="PTHR30269:SF37">
    <property type="entry name" value="MEMBRANE TRANSPORTER PROTEIN"/>
    <property type="match status" value="1"/>
</dbReference>
<accession>A0A223S8L4</accession>
<dbReference type="OrthoDB" id="5472127at2"/>
<evidence type="ECO:0000256" key="7">
    <source>
        <dbReference type="ARBA" id="ARBA00023136"/>
    </source>
</evidence>
<comment type="similarity">
    <text evidence="2 8">Belongs to the 4-toluene sulfonate uptake permease (TSUP) (TC 2.A.102) family.</text>
</comment>
<dbReference type="Pfam" id="PF01925">
    <property type="entry name" value="TauE"/>
    <property type="match status" value="1"/>
</dbReference>
<organism evidence="9 10">
    <name type="scientific">Nocardiopsis gilva YIM 90087</name>
    <dbReference type="NCBI Taxonomy" id="1235441"/>
    <lineage>
        <taxon>Bacteria</taxon>
        <taxon>Bacillati</taxon>
        <taxon>Actinomycetota</taxon>
        <taxon>Actinomycetes</taxon>
        <taxon>Streptosporangiales</taxon>
        <taxon>Nocardiopsidaceae</taxon>
        <taxon>Nocardiopsis</taxon>
    </lineage>
</organism>
<feature type="transmembrane region" description="Helical" evidence="8">
    <location>
        <begin position="216"/>
        <end position="239"/>
    </location>
</feature>
<name>A0A223S8L4_9ACTN</name>
<feature type="transmembrane region" description="Helical" evidence="8">
    <location>
        <begin position="163"/>
        <end position="180"/>
    </location>
</feature>
<dbReference type="EMBL" id="CP022753">
    <property type="protein sequence ID" value="ASU84456.1"/>
    <property type="molecule type" value="Genomic_DNA"/>
</dbReference>
<keyword evidence="6 8" id="KW-1133">Transmembrane helix</keyword>
<evidence type="ECO:0000256" key="6">
    <source>
        <dbReference type="ARBA" id="ARBA00022989"/>
    </source>
</evidence>
<gene>
    <name evidence="9" type="ORF">CDO52_18085</name>
</gene>
<dbReference type="Proteomes" id="UP000215005">
    <property type="component" value="Chromosome"/>
</dbReference>
<dbReference type="RefSeq" id="WP_017618225.1">
    <property type="nucleotide sequence ID" value="NZ_ANBG01000153.1"/>
</dbReference>
<sequence>MPDMTFLLVAGIAVMLGAVVQSSVGLGLGLVAAPVVSFLDPTLMPGAMLIATAVLPVLTLATEWRHIDWRGLGWAVPGRVPGAILGVWVVSTLDPTMMRVAVGSMVLVAVVLSIRSVRVRVTPSSLFCAGALSGLTGTATSIGGPPMALLYQHEEAAKVRGTLAGFFLIGVVISLTLLAAGGQLDAHEIRGGAALIPFLGAGFLAGRPLRRVVDAGLMRAALLVVVTASGLTLIGTSLLS</sequence>
<evidence type="ECO:0000256" key="4">
    <source>
        <dbReference type="ARBA" id="ARBA00022475"/>
    </source>
</evidence>
<feature type="transmembrane region" description="Helical" evidence="8">
    <location>
        <begin position="96"/>
        <end position="114"/>
    </location>
</feature>
<proteinExistence type="inferred from homology"/>
<keyword evidence="7 8" id="KW-0472">Membrane</keyword>